<dbReference type="PATRIC" id="fig|517011.3.peg.181"/>
<reference evidence="3 4" key="1">
    <citation type="submission" date="2015-05" db="EMBL/GenBank/DDBJ databases">
        <title>Genome sequencing and analysis of members of genus Stenotrophomonas.</title>
        <authorList>
            <person name="Patil P.P."/>
            <person name="Midha S."/>
            <person name="Patil P.B."/>
        </authorList>
    </citation>
    <scope>NUCLEOTIDE SEQUENCE [LARGE SCALE GENOMIC DNA]</scope>
    <source>
        <strain evidence="3 4">DSM 21508</strain>
    </source>
</reference>
<organism evidence="3 4">
    <name type="scientific">Stenotrophomonas chelatiphaga</name>
    <dbReference type="NCBI Taxonomy" id="517011"/>
    <lineage>
        <taxon>Bacteria</taxon>
        <taxon>Pseudomonadati</taxon>
        <taxon>Pseudomonadota</taxon>
        <taxon>Gammaproteobacteria</taxon>
        <taxon>Lysobacterales</taxon>
        <taxon>Lysobacteraceae</taxon>
        <taxon>Stenotrophomonas</taxon>
    </lineage>
</organism>
<proteinExistence type="predicted"/>
<sequence length="124" mass="13288">MMDQVSRGVASLDAAHGRTPDETSERMCGSLFCLAKENGLSRVDHVLLSQANEQGHAGTNVFVVQGDPSDPAHLRASMPTAVAAQTPVSESMEQAQQISQSQQQVAVQEQSQVQEQQAVVQRMG</sequence>
<dbReference type="AlphaFoldDB" id="A0A0R0D3Z0"/>
<dbReference type="EMBL" id="LDJK01000011">
    <property type="protein sequence ID" value="KRG76128.1"/>
    <property type="molecule type" value="Genomic_DNA"/>
</dbReference>
<gene>
    <name evidence="3" type="ORF">ABB28_04025</name>
</gene>
<keyword evidence="4" id="KW-1185">Reference proteome</keyword>
<evidence type="ECO:0000259" key="2">
    <source>
        <dbReference type="Pfam" id="PF20410"/>
    </source>
</evidence>
<accession>A0A0R0D3Z0</accession>
<evidence type="ECO:0000313" key="4">
    <source>
        <dbReference type="Proteomes" id="UP000051386"/>
    </source>
</evidence>
<dbReference type="InterPro" id="IPR046519">
    <property type="entry name" value="X-Tfes_XVIPCD"/>
</dbReference>
<protein>
    <recommendedName>
        <fullName evidence="2">X-Tfes XVIPCD domain-containing protein</fullName>
    </recommendedName>
</protein>
<dbReference type="Pfam" id="PF20410">
    <property type="entry name" value="X-Tfes_XVIPCD"/>
    <property type="match status" value="1"/>
</dbReference>
<feature type="compositionally biased region" description="Basic and acidic residues" evidence="1">
    <location>
        <begin position="15"/>
        <end position="25"/>
    </location>
</feature>
<dbReference type="Proteomes" id="UP000051386">
    <property type="component" value="Unassembled WGS sequence"/>
</dbReference>
<feature type="domain" description="X-Tfes XVIPCD" evidence="2">
    <location>
        <begin position="2"/>
        <end position="97"/>
    </location>
</feature>
<feature type="region of interest" description="Disordered" evidence="1">
    <location>
        <begin position="1"/>
        <end position="25"/>
    </location>
</feature>
<name>A0A0R0D3Z0_9GAMM</name>
<comment type="caution">
    <text evidence="3">The sequence shown here is derived from an EMBL/GenBank/DDBJ whole genome shotgun (WGS) entry which is preliminary data.</text>
</comment>
<evidence type="ECO:0000313" key="3">
    <source>
        <dbReference type="EMBL" id="KRG76128.1"/>
    </source>
</evidence>
<evidence type="ECO:0000256" key="1">
    <source>
        <dbReference type="SAM" id="MobiDB-lite"/>
    </source>
</evidence>